<proteinExistence type="predicted"/>
<name>A0ABC8S735_9AQUA</name>
<dbReference type="AlphaFoldDB" id="A0ABC8S735"/>
<evidence type="ECO:0000313" key="2">
    <source>
        <dbReference type="Proteomes" id="UP001642360"/>
    </source>
</evidence>
<organism evidence="1 2">
    <name type="scientific">Ilex paraguariensis</name>
    <name type="common">yerba mate</name>
    <dbReference type="NCBI Taxonomy" id="185542"/>
    <lineage>
        <taxon>Eukaryota</taxon>
        <taxon>Viridiplantae</taxon>
        <taxon>Streptophyta</taxon>
        <taxon>Embryophyta</taxon>
        <taxon>Tracheophyta</taxon>
        <taxon>Spermatophyta</taxon>
        <taxon>Magnoliopsida</taxon>
        <taxon>eudicotyledons</taxon>
        <taxon>Gunneridae</taxon>
        <taxon>Pentapetalae</taxon>
        <taxon>asterids</taxon>
        <taxon>campanulids</taxon>
        <taxon>Aquifoliales</taxon>
        <taxon>Aquifoliaceae</taxon>
        <taxon>Ilex</taxon>
    </lineage>
</organism>
<dbReference type="EMBL" id="CAUOFW020002314">
    <property type="protein sequence ID" value="CAK9152960.1"/>
    <property type="molecule type" value="Genomic_DNA"/>
</dbReference>
<accession>A0ABC8S735</accession>
<reference evidence="1 2" key="1">
    <citation type="submission" date="2024-02" db="EMBL/GenBank/DDBJ databases">
        <authorList>
            <person name="Vignale AGUSTIN F."/>
            <person name="Sosa J E."/>
            <person name="Modenutti C."/>
        </authorList>
    </citation>
    <scope>NUCLEOTIDE SEQUENCE [LARGE SCALE GENOMIC DNA]</scope>
</reference>
<gene>
    <name evidence="1" type="ORF">ILEXP_LOCUS21192</name>
</gene>
<sequence length="129" mass="14986">MCTYPSFYCSYFSVLHKYSITYLCHRTTTGKPFSLLSPLQNLTFPSIVFANPYPLLLLPLFPDANSLTQFFLFLRKNTQTHIDPTLPLLLLSLIYTCNPLHMHTYTTSLSHANTQNLNSKFYYYLLNND</sequence>
<comment type="caution">
    <text evidence="1">The sequence shown here is derived from an EMBL/GenBank/DDBJ whole genome shotgun (WGS) entry which is preliminary data.</text>
</comment>
<keyword evidence="2" id="KW-1185">Reference proteome</keyword>
<evidence type="ECO:0000313" key="1">
    <source>
        <dbReference type="EMBL" id="CAK9152960.1"/>
    </source>
</evidence>
<protein>
    <submittedName>
        <fullName evidence="1">Uncharacterized protein</fullName>
    </submittedName>
</protein>
<dbReference type="Proteomes" id="UP001642360">
    <property type="component" value="Unassembled WGS sequence"/>
</dbReference>